<protein>
    <submittedName>
        <fullName evidence="1">Uncharacterized protein</fullName>
    </submittedName>
</protein>
<keyword evidence="2" id="KW-1185">Reference proteome</keyword>
<organism evidence="1 2">
    <name type="scientific">Carpediemonas membranifera</name>
    <dbReference type="NCBI Taxonomy" id="201153"/>
    <lineage>
        <taxon>Eukaryota</taxon>
        <taxon>Metamonada</taxon>
        <taxon>Carpediemonas-like organisms</taxon>
        <taxon>Carpediemonas</taxon>
    </lineage>
</organism>
<gene>
    <name evidence="1" type="ORF">J8273_3276</name>
</gene>
<dbReference type="SUPFAM" id="SSF50985">
    <property type="entry name" value="RCC1/BLIP-II"/>
    <property type="match status" value="1"/>
</dbReference>
<dbReference type="AlphaFoldDB" id="A0A8J6BA59"/>
<sequence length="556" mass="61254">MSSADSALVAVRDALISAISLSLSVTASIPGDIPSLLEHAYSRHFDEQIPPIKNLKSITIPASTTSLESLIATLSKIPPLEPSAQTLLDRAQSIITSAPPLSMNLELADGEELPVALHTLNQGAVWACLMGGGANPDLEDRVPKEAQEHEPDGTEMHDKIRNALAPEAKCLWFLCRKFFFTLNVAEKDGESYQFTGIGSCYHHRMYMGRLFMLYAAKHAALTRARMPRALEVYSNEVTHIARTPKGLWGWGYNLMRQLGSKSSDFVDPTRLTFTACPKVTELEASLTDWEKHRMVTDVSMEGAQTFILTPVETVMSGSCAMWFVGANSWRFHPVAVPAGFVPDHIMHAFDTVILSMGDQQVISGDNYDGQLGLGHRNDMTGFEELPFSVDRIISRSRSFNTFLSNHRLLYVGRVSHTLAASGVLPGRGRTGVLRKVTPLRLLERVKAVFCECDVVVWVSEGRTMQWAHERWLEVPFEAASFSSPSPGVAIMRNSSGQWFEVSRRGGTVVAVECKPPSHPGFDLIPVDLWPWSLSTPGTIPEPVKTSIWTAAAHDSI</sequence>
<proteinExistence type="predicted"/>
<evidence type="ECO:0000313" key="1">
    <source>
        <dbReference type="EMBL" id="KAG9393147.1"/>
    </source>
</evidence>
<dbReference type="Gene3D" id="2.130.10.30">
    <property type="entry name" value="Regulator of chromosome condensation 1/beta-lactamase-inhibitor protein II"/>
    <property type="match status" value="1"/>
</dbReference>
<comment type="caution">
    <text evidence="1">The sequence shown here is derived from an EMBL/GenBank/DDBJ whole genome shotgun (WGS) entry which is preliminary data.</text>
</comment>
<evidence type="ECO:0000313" key="2">
    <source>
        <dbReference type="Proteomes" id="UP000717585"/>
    </source>
</evidence>
<dbReference type="Proteomes" id="UP000717585">
    <property type="component" value="Unassembled WGS sequence"/>
</dbReference>
<reference evidence="1" key="1">
    <citation type="submission" date="2021-05" db="EMBL/GenBank/DDBJ databases">
        <title>A free-living protist that lacks canonical eukaryotic 1 DNA replication and segregation systems.</title>
        <authorList>
            <person name="Salas-Leiva D.E."/>
            <person name="Tromer E.C."/>
            <person name="Curtis B.A."/>
            <person name="Jerlstrom-Hultqvist J."/>
            <person name="Kolisko M."/>
            <person name="Yi Z."/>
            <person name="Salas-Leiva J.S."/>
            <person name="Gallot-Lavallee L."/>
            <person name="Kops G.J.P.L."/>
            <person name="Archibald J.M."/>
            <person name="Simpson A.G.B."/>
            <person name="Roger A.J."/>
        </authorList>
    </citation>
    <scope>NUCLEOTIDE SEQUENCE</scope>
    <source>
        <strain evidence="1">BICM</strain>
    </source>
</reference>
<name>A0A8J6BA59_9EUKA</name>
<dbReference type="EMBL" id="JAHDYR010000025">
    <property type="protein sequence ID" value="KAG9393147.1"/>
    <property type="molecule type" value="Genomic_DNA"/>
</dbReference>
<dbReference type="InterPro" id="IPR009091">
    <property type="entry name" value="RCC1/BLIP-II"/>
</dbReference>
<accession>A0A8J6BA59</accession>